<dbReference type="EMBL" id="JAYWIO010000036">
    <property type="protein sequence ID" value="KAK7236616.1"/>
    <property type="molecule type" value="Genomic_DNA"/>
</dbReference>
<name>A0AAN9HL94_CROPI</name>
<dbReference type="AlphaFoldDB" id="A0AAN9HL94"/>
<reference evidence="1 2" key="1">
    <citation type="submission" date="2024-01" db="EMBL/GenBank/DDBJ databases">
        <title>The genomes of 5 underutilized Papilionoideae crops provide insights into root nodulation and disease resistanc.</title>
        <authorList>
            <person name="Yuan L."/>
        </authorList>
    </citation>
    <scope>NUCLEOTIDE SEQUENCE [LARGE SCALE GENOMIC DNA]</scope>
    <source>
        <strain evidence="1">ZHUSHIDOU_FW_LH</strain>
        <tissue evidence="1">Leaf</tissue>
    </source>
</reference>
<evidence type="ECO:0000313" key="1">
    <source>
        <dbReference type="EMBL" id="KAK7236616.1"/>
    </source>
</evidence>
<evidence type="ECO:0000313" key="2">
    <source>
        <dbReference type="Proteomes" id="UP001372338"/>
    </source>
</evidence>
<comment type="caution">
    <text evidence="1">The sequence shown here is derived from an EMBL/GenBank/DDBJ whole genome shotgun (WGS) entry which is preliminary data.</text>
</comment>
<keyword evidence="2" id="KW-1185">Reference proteome</keyword>
<organism evidence="1 2">
    <name type="scientific">Crotalaria pallida</name>
    <name type="common">Smooth rattlebox</name>
    <name type="synonym">Crotalaria striata</name>
    <dbReference type="NCBI Taxonomy" id="3830"/>
    <lineage>
        <taxon>Eukaryota</taxon>
        <taxon>Viridiplantae</taxon>
        <taxon>Streptophyta</taxon>
        <taxon>Embryophyta</taxon>
        <taxon>Tracheophyta</taxon>
        <taxon>Spermatophyta</taxon>
        <taxon>Magnoliopsida</taxon>
        <taxon>eudicotyledons</taxon>
        <taxon>Gunneridae</taxon>
        <taxon>Pentapetalae</taxon>
        <taxon>rosids</taxon>
        <taxon>fabids</taxon>
        <taxon>Fabales</taxon>
        <taxon>Fabaceae</taxon>
        <taxon>Papilionoideae</taxon>
        <taxon>50 kb inversion clade</taxon>
        <taxon>genistoids sensu lato</taxon>
        <taxon>core genistoids</taxon>
        <taxon>Crotalarieae</taxon>
        <taxon>Crotalaria</taxon>
    </lineage>
</organism>
<accession>A0AAN9HL94</accession>
<dbReference type="Proteomes" id="UP001372338">
    <property type="component" value="Unassembled WGS sequence"/>
</dbReference>
<proteinExistence type="predicted"/>
<gene>
    <name evidence="1" type="ORF">RIF29_45490</name>
</gene>
<sequence length="198" mass="21866">MAPCFPAAFFNASPTAFIAGASTSASNPERVVASVEPVDSGDSVDEAVNEERHLTESPFLTEILAQSARLIVRYLGSRFSFLCVKALSGTQLGKPFRPGRRIGGVKGIHCGLVRYAYDPNNDLLSQTSCEESMKFVRSKRFLSLPKTPSGMVLLVDWHLKHMREQGRGGYSLFRDRVPTREEKMNQLYGPDKSTPVPL</sequence>
<protein>
    <submittedName>
        <fullName evidence="1">Uncharacterized protein</fullName>
    </submittedName>
</protein>